<dbReference type="InterPro" id="IPR007627">
    <property type="entry name" value="RNA_pol_sigma70_r2"/>
</dbReference>
<dbReference type="SUPFAM" id="SSF88946">
    <property type="entry name" value="Sigma2 domain of RNA polymerase sigma factors"/>
    <property type="match status" value="1"/>
</dbReference>
<dbReference type="Pfam" id="PF04542">
    <property type="entry name" value="Sigma70_r2"/>
    <property type="match status" value="1"/>
</dbReference>
<comment type="similarity">
    <text evidence="1">Belongs to the sigma-70 factor family. ECF subfamily.</text>
</comment>
<dbReference type="InterPro" id="IPR013249">
    <property type="entry name" value="RNA_pol_sigma70_r4_t2"/>
</dbReference>
<organism evidence="7 8">
    <name type="scientific">Pedobacter panaciterrae</name>
    <dbReference type="NCBI Taxonomy" id="363849"/>
    <lineage>
        <taxon>Bacteria</taxon>
        <taxon>Pseudomonadati</taxon>
        <taxon>Bacteroidota</taxon>
        <taxon>Sphingobacteriia</taxon>
        <taxon>Sphingobacteriales</taxon>
        <taxon>Sphingobacteriaceae</taxon>
        <taxon>Pedobacter</taxon>
    </lineage>
</organism>
<feature type="domain" description="RNA polymerase sigma-70 region 2" evidence="5">
    <location>
        <begin position="28"/>
        <end position="92"/>
    </location>
</feature>
<dbReference type="PANTHER" id="PTHR43133:SF46">
    <property type="entry name" value="RNA POLYMERASE SIGMA-70 FACTOR ECF SUBFAMILY"/>
    <property type="match status" value="1"/>
</dbReference>
<evidence type="ECO:0000313" key="7">
    <source>
        <dbReference type="EMBL" id="MEJ2902765.1"/>
    </source>
</evidence>
<dbReference type="InterPro" id="IPR013325">
    <property type="entry name" value="RNA_pol_sigma_r2"/>
</dbReference>
<keyword evidence="3" id="KW-0731">Sigma factor</keyword>
<evidence type="ECO:0000256" key="3">
    <source>
        <dbReference type="ARBA" id="ARBA00023082"/>
    </source>
</evidence>
<evidence type="ECO:0000259" key="5">
    <source>
        <dbReference type="Pfam" id="PF04542"/>
    </source>
</evidence>
<dbReference type="NCBIfam" id="TIGR02985">
    <property type="entry name" value="Sig70_bacteroi1"/>
    <property type="match status" value="1"/>
</dbReference>
<dbReference type="Gene3D" id="1.10.10.10">
    <property type="entry name" value="Winged helix-like DNA-binding domain superfamily/Winged helix DNA-binding domain"/>
    <property type="match status" value="1"/>
</dbReference>
<keyword evidence="8" id="KW-1185">Reference proteome</keyword>
<dbReference type="EMBL" id="JBBEUB010000002">
    <property type="protein sequence ID" value="MEJ2902765.1"/>
    <property type="molecule type" value="Genomic_DNA"/>
</dbReference>
<dbReference type="InterPro" id="IPR036388">
    <property type="entry name" value="WH-like_DNA-bd_sf"/>
</dbReference>
<dbReference type="PANTHER" id="PTHR43133">
    <property type="entry name" value="RNA POLYMERASE ECF-TYPE SIGMA FACTO"/>
    <property type="match status" value="1"/>
</dbReference>
<dbReference type="Proteomes" id="UP001378956">
    <property type="component" value="Unassembled WGS sequence"/>
</dbReference>
<comment type="caution">
    <text evidence="7">The sequence shown here is derived from an EMBL/GenBank/DDBJ whole genome shotgun (WGS) entry which is preliminary data.</text>
</comment>
<keyword evidence="2" id="KW-0805">Transcription regulation</keyword>
<accession>A0ABU8NKI6</accession>
<dbReference type="InterPro" id="IPR013324">
    <property type="entry name" value="RNA_pol_sigma_r3/r4-like"/>
</dbReference>
<dbReference type="RefSeq" id="WP_288879431.1">
    <property type="nucleotide sequence ID" value="NZ_CBFGNQ010000022.1"/>
</dbReference>
<dbReference type="InterPro" id="IPR014327">
    <property type="entry name" value="RNA_pol_sigma70_bacteroid"/>
</dbReference>
<proteinExistence type="inferred from homology"/>
<sequence>MSVYNSSSDLQLVDLLKKDDEAAFTEIYYRYADKLAGFASSKLYSLEDSRDIIHDLFVKFWEERKSLKIDRNLEAYLFTMVRYRIIDKIRKNITHEDYMGMVLTLQTSLGSETEQQIALKELKQTIGKSLEKLSPRVQEIYHLSREENLSIPEIANKLQLSEQTVKNQLTSALKHLRRSLTISSVSALVFWYLY</sequence>
<dbReference type="NCBIfam" id="TIGR02937">
    <property type="entry name" value="sigma70-ECF"/>
    <property type="match status" value="1"/>
</dbReference>
<gene>
    <name evidence="7" type="ORF">WAE58_10025</name>
</gene>
<evidence type="ECO:0000259" key="6">
    <source>
        <dbReference type="Pfam" id="PF08281"/>
    </source>
</evidence>
<protein>
    <submittedName>
        <fullName evidence="7">RNA polymerase sigma-70 factor</fullName>
    </submittedName>
</protein>
<evidence type="ECO:0000256" key="4">
    <source>
        <dbReference type="ARBA" id="ARBA00023163"/>
    </source>
</evidence>
<keyword evidence="4" id="KW-0804">Transcription</keyword>
<dbReference type="SUPFAM" id="SSF88659">
    <property type="entry name" value="Sigma3 and sigma4 domains of RNA polymerase sigma factors"/>
    <property type="match status" value="1"/>
</dbReference>
<dbReference type="InterPro" id="IPR014284">
    <property type="entry name" value="RNA_pol_sigma-70_dom"/>
</dbReference>
<dbReference type="Gene3D" id="1.10.1740.10">
    <property type="match status" value="1"/>
</dbReference>
<name>A0ABU8NKI6_9SPHI</name>
<dbReference type="InterPro" id="IPR039425">
    <property type="entry name" value="RNA_pol_sigma-70-like"/>
</dbReference>
<evidence type="ECO:0000313" key="8">
    <source>
        <dbReference type="Proteomes" id="UP001378956"/>
    </source>
</evidence>
<feature type="domain" description="RNA polymerase sigma factor 70 region 4 type 2" evidence="6">
    <location>
        <begin position="126"/>
        <end position="176"/>
    </location>
</feature>
<evidence type="ECO:0000256" key="2">
    <source>
        <dbReference type="ARBA" id="ARBA00023015"/>
    </source>
</evidence>
<evidence type="ECO:0000256" key="1">
    <source>
        <dbReference type="ARBA" id="ARBA00010641"/>
    </source>
</evidence>
<dbReference type="Pfam" id="PF08281">
    <property type="entry name" value="Sigma70_r4_2"/>
    <property type="match status" value="1"/>
</dbReference>
<reference evidence="7 8" key="1">
    <citation type="submission" date="2024-03" db="EMBL/GenBank/DDBJ databases">
        <title>Sequence of Lycoming College Course Isolates.</title>
        <authorList>
            <person name="Plotts O."/>
            <person name="Newman J."/>
        </authorList>
    </citation>
    <scope>NUCLEOTIDE SEQUENCE [LARGE SCALE GENOMIC DNA]</scope>
    <source>
        <strain evidence="7 8">CJB-3</strain>
    </source>
</reference>